<feature type="region of interest" description="Disordered" evidence="1">
    <location>
        <begin position="1"/>
        <end position="20"/>
    </location>
</feature>
<dbReference type="InterPro" id="IPR031304">
    <property type="entry name" value="SLT_2"/>
</dbReference>
<evidence type="ECO:0000256" key="2">
    <source>
        <dbReference type="SAM" id="SignalP"/>
    </source>
</evidence>
<keyword evidence="2" id="KW-0732">Signal</keyword>
<accession>A0A317E4S1</accession>
<evidence type="ECO:0000313" key="5">
    <source>
        <dbReference type="Proteomes" id="UP000246077"/>
    </source>
</evidence>
<dbReference type="PANTHER" id="PTHR30163">
    <property type="entry name" value="MEMBRANE-BOUND LYTIC MUREIN TRANSGLYCOSYLASE B"/>
    <property type="match status" value="1"/>
</dbReference>
<dbReference type="EMBL" id="QGLF01000004">
    <property type="protein sequence ID" value="PWR19995.1"/>
    <property type="molecule type" value="Genomic_DNA"/>
</dbReference>
<feature type="signal peptide" evidence="2">
    <location>
        <begin position="1"/>
        <end position="42"/>
    </location>
</feature>
<dbReference type="NCBIfam" id="TIGR02283">
    <property type="entry name" value="MltB_2"/>
    <property type="match status" value="1"/>
</dbReference>
<proteinExistence type="predicted"/>
<sequence length="368" mass="40491">MANRMEQRFETNQSKMTHADSRGRFYRRPVMLLLLAGLTACAAQTGQAPARPAAGATAAQPGAAPAVPAVPDQDFDTWLRAFKTEALAKGIARRTLDGAFAGVTPNPRVVELDRRQPEGRITFSRYYENTVPPRIERGRRMLAENAEVLSRVAGTYGVPSRVVVALWGVETSFGVNQGKFSIVRSLATLAYEGRRAEFFRGELLNALTIMDQEGFSSEKMVGSWAGAMGQCQFMPSSYLKWAVDFDGDGHRDIWATRADVFASAANYLKQNGWVPGEGWGRRVAIPANLPRGLTGLETRKTLAEWQALGVRLPGGADLPAAEMTASLINPGDEGNHWLVYENFRVIMRWNRSTYFAMSVLSLADEIGR</sequence>
<evidence type="ECO:0000256" key="1">
    <source>
        <dbReference type="SAM" id="MobiDB-lite"/>
    </source>
</evidence>
<dbReference type="InterPro" id="IPR023346">
    <property type="entry name" value="Lysozyme-like_dom_sf"/>
</dbReference>
<feature type="domain" description="Transglycosylase SLT" evidence="3">
    <location>
        <begin position="75"/>
        <end position="364"/>
    </location>
</feature>
<name>A0A317E4S1_9PROT</name>
<protein>
    <submittedName>
        <fullName evidence="4">Lytic murein transglycosylase</fullName>
    </submittedName>
</protein>
<evidence type="ECO:0000313" key="4">
    <source>
        <dbReference type="EMBL" id="PWR19995.1"/>
    </source>
</evidence>
<dbReference type="FunFam" id="1.10.8.350:FF:000001">
    <property type="entry name" value="Lytic murein transglycosylase B"/>
    <property type="match status" value="1"/>
</dbReference>
<evidence type="ECO:0000259" key="3">
    <source>
        <dbReference type="Pfam" id="PF13406"/>
    </source>
</evidence>
<organism evidence="4 5">
    <name type="scientific">Zavarzinia compransoris</name>
    <dbReference type="NCBI Taxonomy" id="1264899"/>
    <lineage>
        <taxon>Bacteria</taxon>
        <taxon>Pseudomonadati</taxon>
        <taxon>Pseudomonadota</taxon>
        <taxon>Alphaproteobacteria</taxon>
        <taxon>Rhodospirillales</taxon>
        <taxon>Zavarziniaceae</taxon>
        <taxon>Zavarzinia</taxon>
    </lineage>
</organism>
<reference evidence="5" key="1">
    <citation type="submission" date="2018-05" db="EMBL/GenBank/DDBJ databases">
        <title>Zavarzinia sp. HR-AS.</title>
        <authorList>
            <person name="Lee Y."/>
            <person name="Jeon C.O."/>
        </authorList>
    </citation>
    <scope>NUCLEOTIDE SEQUENCE [LARGE SCALE GENOMIC DNA]</scope>
    <source>
        <strain evidence="5">DSM 1231</strain>
    </source>
</reference>
<dbReference type="Gene3D" id="1.10.8.350">
    <property type="entry name" value="Bacterial muramidase"/>
    <property type="match status" value="1"/>
</dbReference>
<dbReference type="CDD" id="cd13399">
    <property type="entry name" value="Slt35-like"/>
    <property type="match status" value="1"/>
</dbReference>
<feature type="chain" id="PRO_5016432820" evidence="2">
    <location>
        <begin position="43"/>
        <end position="368"/>
    </location>
</feature>
<dbReference type="Gene3D" id="1.10.530.10">
    <property type="match status" value="1"/>
</dbReference>
<gene>
    <name evidence="4" type="ORF">DKG75_16260</name>
</gene>
<dbReference type="SUPFAM" id="SSF53955">
    <property type="entry name" value="Lysozyme-like"/>
    <property type="match status" value="1"/>
</dbReference>
<dbReference type="GO" id="GO:0009253">
    <property type="term" value="P:peptidoglycan catabolic process"/>
    <property type="evidence" value="ECO:0007669"/>
    <property type="project" value="TreeGrafter"/>
</dbReference>
<comment type="caution">
    <text evidence="4">The sequence shown here is derived from an EMBL/GenBank/DDBJ whole genome shotgun (WGS) entry which is preliminary data.</text>
</comment>
<dbReference type="OrthoDB" id="9808544at2"/>
<dbReference type="AlphaFoldDB" id="A0A317E4S1"/>
<keyword evidence="5" id="KW-1185">Reference proteome</keyword>
<dbReference type="PANTHER" id="PTHR30163:SF8">
    <property type="entry name" value="LYTIC MUREIN TRANSGLYCOSYLASE"/>
    <property type="match status" value="1"/>
</dbReference>
<dbReference type="InterPro" id="IPR043426">
    <property type="entry name" value="MltB-like"/>
</dbReference>
<dbReference type="Pfam" id="PF13406">
    <property type="entry name" value="SLT_2"/>
    <property type="match status" value="1"/>
</dbReference>
<dbReference type="InterPro" id="IPR011970">
    <property type="entry name" value="MltB_2"/>
</dbReference>
<dbReference type="Proteomes" id="UP000246077">
    <property type="component" value="Unassembled WGS sequence"/>
</dbReference>
<dbReference type="GO" id="GO:0008933">
    <property type="term" value="F:peptidoglycan lytic transglycosylase activity"/>
    <property type="evidence" value="ECO:0007669"/>
    <property type="project" value="TreeGrafter"/>
</dbReference>